<reference evidence="2 3" key="1">
    <citation type="submission" date="2018-07" db="EMBL/GenBank/DDBJ databases">
        <title>Genomic Encyclopedia of Type Strains, Phase III (KMG-III): the genomes of soil and plant-associated and newly described type strains.</title>
        <authorList>
            <person name="Whitman W."/>
        </authorList>
    </citation>
    <scope>NUCLEOTIDE SEQUENCE [LARGE SCALE GENOMIC DNA]</scope>
    <source>
        <strain evidence="2 3">CECT 7948</strain>
    </source>
</reference>
<accession>A0A3D9LN39</accession>
<sequence length="68" mass="7615">MKKLSIKYKITAALLVLAFTFQSMESINSHTYSAGLSNFHAECPKRITCCFGHSYHSIYNCGNATHIN</sequence>
<feature type="chain" id="PRO_5017694265" evidence="1">
    <location>
        <begin position="26"/>
        <end position="68"/>
    </location>
</feature>
<protein>
    <submittedName>
        <fullName evidence="2">Uncharacterized protein</fullName>
    </submittedName>
</protein>
<organism evidence="2 3">
    <name type="scientific">Winogradskyella pacifica</name>
    <dbReference type="NCBI Taxonomy" id="664642"/>
    <lineage>
        <taxon>Bacteria</taxon>
        <taxon>Pseudomonadati</taxon>
        <taxon>Bacteroidota</taxon>
        <taxon>Flavobacteriia</taxon>
        <taxon>Flavobacteriales</taxon>
        <taxon>Flavobacteriaceae</taxon>
        <taxon>Winogradskyella</taxon>
    </lineage>
</organism>
<dbReference type="EMBL" id="QREI01000010">
    <property type="protein sequence ID" value="REE07817.1"/>
    <property type="molecule type" value="Genomic_DNA"/>
</dbReference>
<comment type="caution">
    <text evidence="2">The sequence shown here is derived from an EMBL/GenBank/DDBJ whole genome shotgun (WGS) entry which is preliminary data.</text>
</comment>
<dbReference type="AlphaFoldDB" id="A0A3D9LN39"/>
<feature type="signal peptide" evidence="1">
    <location>
        <begin position="1"/>
        <end position="25"/>
    </location>
</feature>
<evidence type="ECO:0000256" key="1">
    <source>
        <dbReference type="SAM" id="SignalP"/>
    </source>
</evidence>
<proteinExistence type="predicted"/>
<dbReference type="Proteomes" id="UP000256919">
    <property type="component" value="Unassembled WGS sequence"/>
</dbReference>
<keyword evidence="3" id="KW-1185">Reference proteome</keyword>
<evidence type="ECO:0000313" key="2">
    <source>
        <dbReference type="EMBL" id="REE07817.1"/>
    </source>
</evidence>
<gene>
    <name evidence="2" type="ORF">DFQ09_11011</name>
</gene>
<name>A0A3D9LN39_9FLAO</name>
<evidence type="ECO:0000313" key="3">
    <source>
        <dbReference type="Proteomes" id="UP000256919"/>
    </source>
</evidence>
<keyword evidence="1" id="KW-0732">Signal</keyword>